<feature type="domain" description="N-terminal Ras-GEF" evidence="5">
    <location>
        <begin position="354"/>
        <end position="476"/>
    </location>
</feature>
<evidence type="ECO:0000259" key="4">
    <source>
        <dbReference type="PROSITE" id="PS50009"/>
    </source>
</evidence>
<feature type="compositionally biased region" description="Pro residues" evidence="3">
    <location>
        <begin position="291"/>
        <end position="316"/>
    </location>
</feature>
<dbReference type="PANTHER" id="PTHR23113:SF363">
    <property type="entry name" value="PROTEIN SON OF SEVENLESS"/>
    <property type="match status" value="1"/>
</dbReference>
<dbReference type="Proteomes" id="UP000738325">
    <property type="component" value="Unassembled WGS sequence"/>
</dbReference>
<feature type="compositionally biased region" description="Acidic residues" evidence="3">
    <location>
        <begin position="90"/>
        <end position="100"/>
    </location>
</feature>
<dbReference type="InterPro" id="IPR008937">
    <property type="entry name" value="Ras-like_GEF"/>
</dbReference>
<gene>
    <name evidence="6" type="ORF">BGZ99_008593</name>
</gene>
<dbReference type="SUPFAM" id="SSF48366">
    <property type="entry name" value="Ras GEF"/>
    <property type="match status" value="1"/>
</dbReference>
<dbReference type="Gene3D" id="1.20.870.10">
    <property type="entry name" value="Son of sevenless (SoS) protein Chain: S domain 1"/>
    <property type="match status" value="1"/>
</dbReference>
<feature type="region of interest" description="Disordered" evidence="3">
    <location>
        <begin position="490"/>
        <end position="509"/>
    </location>
</feature>
<feature type="region of interest" description="Disordered" evidence="3">
    <location>
        <begin position="286"/>
        <end position="319"/>
    </location>
</feature>
<feature type="domain" description="Ras-GEF" evidence="4">
    <location>
        <begin position="863"/>
        <end position="1214"/>
    </location>
</feature>
<proteinExistence type="predicted"/>
<dbReference type="CDD" id="cd06224">
    <property type="entry name" value="REM"/>
    <property type="match status" value="1"/>
</dbReference>
<evidence type="ECO:0000313" key="7">
    <source>
        <dbReference type="Proteomes" id="UP000738325"/>
    </source>
</evidence>
<dbReference type="GO" id="GO:0005085">
    <property type="term" value="F:guanyl-nucleotide exchange factor activity"/>
    <property type="evidence" value="ECO:0007669"/>
    <property type="project" value="UniProtKB-KW"/>
</dbReference>
<feature type="compositionally biased region" description="Polar residues" evidence="3">
    <location>
        <begin position="207"/>
        <end position="218"/>
    </location>
</feature>
<feature type="region of interest" description="Disordered" evidence="3">
    <location>
        <begin position="723"/>
        <end position="763"/>
    </location>
</feature>
<feature type="region of interest" description="Disordered" evidence="3">
    <location>
        <begin position="196"/>
        <end position="218"/>
    </location>
</feature>
<dbReference type="GO" id="GO:0007265">
    <property type="term" value="P:Ras protein signal transduction"/>
    <property type="evidence" value="ECO:0007669"/>
    <property type="project" value="TreeGrafter"/>
</dbReference>
<feature type="compositionally biased region" description="Low complexity" evidence="3">
    <location>
        <begin position="745"/>
        <end position="759"/>
    </location>
</feature>
<dbReference type="EMBL" id="JAAAIP010000675">
    <property type="protein sequence ID" value="KAG0313771.1"/>
    <property type="molecule type" value="Genomic_DNA"/>
</dbReference>
<dbReference type="InterPro" id="IPR023578">
    <property type="entry name" value="Ras_GEF_dom_sf"/>
</dbReference>
<dbReference type="PROSITE" id="PS50212">
    <property type="entry name" value="RASGEF_NTER"/>
    <property type="match status" value="1"/>
</dbReference>
<feature type="compositionally biased region" description="Basic and acidic residues" evidence="3">
    <location>
        <begin position="496"/>
        <end position="509"/>
    </location>
</feature>
<sequence>MQHQQHRHQHLQQHRYPQHQFPCTLTDSQEPYLISDRSSTLPCPQNDLIAARVYVPLSPDLGYLEAINAYFVLHPDDPSTAVDSLSENDSQTEDDDEEELQWNKHDSEAHKHDSDAYKHDSYAYKHVTHALAPPDYSRIEDIEPKSGCSSQHPSHMREAICDTDNDSDMDASFQIGTKVERSAFCELSASDATCKIDDNNENGDNRALTSPLSRSQGTDSGYMSLSYNFLDLQFETLANDIAVRSCTAPGHEGTSLPHTITQTDQHSLNDSNDMAIRHEELMRENSMNAPSAPPPLPQPPPPSSSVQPPPPPPPRYPEIDARVFDQVEGEGSDNNIFYAPMENSVLDSTSETYELRPIIAATIVKLIEKLTHQYGMNSGFISDFFLTYRLFMSPVQLCKYLIQRYLWALEQDTESRCVVRIRTFVVIRYWINNYFADDFSTSKSLRFQMASFLDAMRSNPHVQASARDSRIIRNLTELFKYQRKYHRGLAKQSMAADEHNDNTDNDERRTAEVERLEVSTIHRHPEPAVIGLECGAVLRTVHPTTPVKGRHRASTLAGTTSHGSHMLPSLLIALTNLPWLRLSQSSKPPLQLSEGGAIIVRERRVSTSSIKSNRSGINWSAKMTLGINKLRQKSEDIYQQFVHPISLSQKADNKSCVCWDPEYTGITEHHALNTTRSHPTMRPSVIITSTSREGSISQPFATHAATMGLSSNRPIRRFKSSLSLGQSSPTTMPSPAPSPTKNQFSSNSSRHSRSNSNSSMGYHPNPDCPYHVPCLVTMNREPGQKVQGLRDENDHATLQEALQDDFADLIAQAHSLLMSSTPATSLPPSPAWNYSPWHAASQYHHESASSSAFSYKPFILFYRSQLIAQQLCLLEQHFLEQVRWDELLEMELTKAGRKIRFKNQSSASGCPSKAENERNGMEASNERSNMLCMWVASEVVSTHPIEDRVRVIEKFIRIAQKCYHYRNYNSLIQLVMGLGSSHLCGLRRTWARVSNFEMRVLHDLQDFISPCGNWSIIRKAMGKIDYQETLGENENAQRFSLQSLDSVNISAKEFNTSGRNAANESSHSKLLHHQTPVDKQGCIPFLGLFVFDLTHIAVSPPWYLPPESSSSPGEIHILGGEPSASQSTTAPVAFSGLQEPDPTDIQELMSTGQLLVHFHRFQLIAKTIKWFTAFQRRPQKYTFPVDNTLYSKCFLLRVLSNEQVRELADNCEPE</sequence>
<name>A0A9P6RAM2_9FUNG</name>
<dbReference type="InterPro" id="IPR001895">
    <property type="entry name" value="RASGEF_cat_dom"/>
</dbReference>
<dbReference type="SMART" id="SM00147">
    <property type="entry name" value="RasGEF"/>
    <property type="match status" value="1"/>
</dbReference>
<evidence type="ECO:0000256" key="3">
    <source>
        <dbReference type="SAM" id="MobiDB-lite"/>
    </source>
</evidence>
<dbReference type="GO" id="GO:0005886">
    <property type="term" value="C:plasma membrane"/>
    <property type="evidence" value="ECO:0007669"/>
    <property type="project" value="TreeGrafter"/>
</dbReference>
<dbReference type="SMART" id="SM00229">
    <property type="entry name" value="RasGEFN"/>
    <property type="match status" value="1"/>
</dbReference>
<dbReference type="Pfam" id="PF00617">
    <property type="entry name" value="RasGEF"/>
    <property type="match status" value="1"/>
</dbReference>
<dbReference type="Gene3D" id="1.10.840.10">
    <property type="entry name" value="Ras guanine-nucleotide exchange factors catalytic domain"/>
    <property type="match status" value="1"/>
</dbReference>
<dbReference type="AlphaFoldDB" id="A0A9P6RAM2"/>
<evidence type="ECO:0000259" key="5">
    <source>
        <dbReference type="PROSITE" id="PS50212"/>
    </source>
</evidence>
<accession>A0A9P6RAM2</accession>
<feature type="compositionally biased region" description="Basic and acidic residues" evidence="3">
    <location>
        <begin position="101"/>
        <end position="117"/>
    </location>
</feature>
<organism evidence="6 7">
    <name type="scientific">Dissophora globulifera</name>
    <dbReference type="NCBI Taxonomy" id="979702"/>
    <lineage>
        <taxon>Eukaryota</taxon>
        <taxon>Fungi</taxon>
        <taxon>Fungi incertae sedis</taxon>
        <taxon>Mucoromycota</taxon>
        <taxon>Mortierellomycotina</taxon>
        <taxon>Mortierellomycetes</taxon>
        <taxon>Mortierellales</taxon>
        <taxon>Mortierellaceae</taxon>
        <taxon>Dissophora</taxon>
    </lineage>
</organism>
<dbReference type="OrthoDB" id="10254377at2759"/>
<evidence type="ECO:0000313" key="6">
    <source>
        <dbReference type="EMBL" id="KAG0313771.1"/>
    </source>
</evidence>
<protein>
    <submittedName>
        <fullName evidence="6">Uncharacterized protein</fullName>
    </submittedName>
</protein>
<dbReference type="PANTHER" id="PTHR23113">
    <property type="entry name" value="GUANINE NUCLEOTIDE EXCHANGE FACTOR"/>
    <property type="match status" value="1"/>
</dbReference>
<dbReference type="Pfam" id="PF00618">
    <property type="entry name" value="RasGEF_N"/>
    <property type="match status" value="1"/>
</dbReference>
<dbReference type="PROSITE" id="PS50009">
    <property type="entry name" value="RASGEF_CAT"/>
    <property type="match status" value="1"/>
</dbReference>
<dbReference type="InterPro" id="IPR036964">
    <property type="entry name" value="RASGEF_cat_dom_sf"/>
</dbReference>
<evidence type="ECO:0000256" key="2">
    <source>
        <dbReference type="PROSITE-ProRule" id="PRU00168"/>
    </source>
</evidence>
<evidence type="ECO:0000256" key="1">
    <source>
        <dbReference type="ARBA" id="ARBA00022658"/>
    </source>
</evidence>
<keyword evidence="1 2" id="KW-0344">Guanine-nucleotide releasing factor</keyword>
<keyword evidence="7" id="KW-1185">Reference proteome</keyword>
<comment type="caution">
    <text evidence="6">The sequence shown here is derived from an EMBL/GenBank/DDBJ whole genome shotgun (WGS) entry which is preliminary data.</text>
</comment>
<feature type="region of interest" description="Disordered" evidence="3">
    <location>
        <begin position="81"/>
        <end position="117"/>
    </location>
</feature>
<reference evidence="6" key="1">
    <citation type="journal article" date="2020" name="Fungal Divers.">
        <title>Resolving the Mortierellaceae phylogeny through synthesis of multi-gene phylogenetics and phylogenomics.</title>
        <authorList>
            <person name="Vandepol N."/>
            <person name="Liber J."/>
            <person name="Desiro A."/>
            <person name="Na H."/>
            <person name="Kennedy M."/>
            <person name="Barry K."/>
            <person name="Grigoriev I.V."/>
            <person name="Miller A.N."/>
            <person name="O'Donnell K."/>
            <person name="Stajich J.E."/>
            <person name="Bonito G."/>
        </authorList>
    </citation>
    <scope>NUCLEOTIDE SEQUENCE</scope>
    <source>
        <strain evidence="6">REB-010B</strain>
    </source>
</reference>
<dbReference type="InterPro" id="IPR000651">
    <property type="entry name" value="Ras-like_Gua-exchang_fac_N"/>
</dbReference>